<dbReference type="KEGG" id="ehx:EMIHUDRAFT_448459"/>
<reference evidence="4" key="1">
    <citation type="journal article" date="2013" name="Nature">
        <title>Pan genome of the phytoplankton Emiliania underpins its global distribution.</title>
        <authorList>
            <person name="Read B.A."/>
            <person name="Kegel J."/>
            <person name="Klute M.J."/>
            <person name="Kuo A."/>
            <person name="Lefebvre S.C."/>
            <person name="Maumus F."/>
            <person name="Mayer C."/>
            <person name="Miller J."/>
            <person name="Monier A."/>
            <person name="Salamov A."/>
            <person name="Young J."/>
            <person name="Aguilar M."/>
            <person name="Claverie J.M."/>
            <person name="Frickenhaus S."/>
            <person name="Gonzalez K."/>
            <person name="Herman E.K."/>
            <person name="Lin Y.C."/>
            <person name="Napier J."/>
            <person name="Ogata H."/>
            <person name="Sarno A.F."/>
            <person name="Shmutz J."/>
            <person name="Schroeder D."/>
            <person name="de Vargas C."/>
            <person name="Verret F."/>
            <person name="von Dassow P."/>
            <person name="Valentin K."/>
            <person name="Van de Peer Y."/>
            <person name="Wheeler G."/>
            <person name="Dacks J.B."/>
            <person name="Delwiche C.F."/>
            <person name="Dyhrman S.T."/>
            <person name="Glockner G."/>
            <person name="John U."/>
            <person name="Richards T."/>
            <person name="Worden A.Z."/>
            <person name="Zhang X."/>
            <person name="Grigoriev I.V."/>
            <person name="Allen A.E."/>
            <person name="Bidle K."/>
            <person name="Borodovsky M."/>
            <person name="Bowler C."/>
            <person name="Brownlee C."/>
            <person name="Cock J.M."/>
            <person name="Elias M."/>
            <person name="Gladyshev V.N."/>
            <person name="Groth M."/>
            <person name="Guda C."/>
            <person name="Hadaegh A."/>
            <person name="Iglesias-Rodriguez M.D."/>
            <person name="Jenkins J."/>
            <person name="Jones B.M."/>
            <person name="Lawson T."/>
            <person name="Leese F."/>
            <person name="Lindquist E."/>
            <person name="Lobanov A."/>
            <person name="Lomsadze A."/>
            <person name="Malik S.B."/>
            <person name="Marsh M.E."/>
            <person name="Mackinder L."/>
            <person name="Mock T."/>
            <person name="Mueller-Roeber B."/>
            <person name="Pagarete A."/>
            <person name="Parker M."/>
            <person name="Probert I."/>
            <person name="Quesneville H."/>
            <person name="Raines C."/>
            <person name="Rensing S.A."/>
            <person name="Riano-Pachon D.M."/>
            <person name="Richier S."/>
            <person name="Rokitta S."/>
            <person name="Shiraiwa Y."/>
            <person name="Soanes D.M."/>
            <person name="van der Giezen M."/>
            <person name="Wahlund T.M."/>
            <person name="Williams B."/>
            <person name="Wilson W."/>
            <person name="Wolfe G."/>
            <person name="Wurch L.L."/>
        </authorList>
    </citation>
    <scope>NUCLEOTIDE SEQUENCE</scope>
</reference>
<reference evidence="3" key="2">
    <citation type="submission" date="2024-10" db="UniProtKB">
        <authorList>
            <consortium name="EnsemblProtists"/>
        </authorList>
    </citation>
    <scope>IDENTIFICATION</scope>
</reference>
<dbReference type="Pfam" id="PF00850">
    <property type="entry name" value="Hist_deacetyl"/>
    <property type="match status" value="1"/>
</dbReference>
<evidence type="ECO:0000256" key="1">
    <source>
        <dbReference type="SAM" id="SignalP"/>
    </source>
</evidence>
<evidence type="ECO:0000259" key="2">
    <source>
        <dbReference type="Pfam" id="PF00850"/>
    </source>
</evidence>
<proteinExistence type="predicted"/>
<feature type="signal peptide" evidence="1">
    <location>
        <begin position="1"/>
        <end position="28"/>
    </location>
</feature>
<dbReference type="RefSeq" id="XP_005759484.1">
    <property type="nucleotide sequence ID" value="XM_005759427.1"/>
</dbReference>
<dbReference type="STRING" id="2903.R1CXI9"/>
<dbReference type="AlphaFoldDB" id="A0A0D3I720"/>
<protein>
    <recommendedName>
        <fullName evidence="2">Histone deacetylase domain-containing protein</fullName>
    </recommendedName>
</protein>
<dbReference type="PRINTS" id="PR01270">
    <property type="entry name" value="HDASUPER"/>
</dbReference>
<dbReference type="PANTHER" id="PTHR10625:SF10">
    <property type="entry name" value="HISTONE DEACETYLASE HDAC1"/>
    <property type="match status" value="1"/>
</dbReference>
<dbReference type="Proteomes" id="UP000013827">
    <property type="component" value="Unassembled WGS sequence"/>
</dbReference>
<feature type="domain" description="Histone deacetylase" evidence="2">
    <location>
        <begin position="77"/>
        <end position="349"/>
    </location>
</feature>
<keyword evidence="4" id="KW-1185">Reference proteome</keyword>
<evidence type="ECO:0000313" key="4">
    <source>
        <dbReference type="Proteomes" id="UP000013827"/>
    </source>
</evidence>
<dbReference type="GeneID" id="17253379"/>
<dbReference type="Gene3D" id="3.40.800.20">
    <property type="entry name" value="Histone deacetylase domain"/>
    <property type="match status" value="1"/>
</dbReference>
<dbReference type="PaxDb" id="2903-EOD07055"/>
<evidence type="ECO:0000313" key="3">
    <source>
        <dbReference type="EnsemblProtists" id="EOD07055"/>
    </source>
</evidence>
<accession>A0A0D3I720</accession>
<dbReference type="OMA" id="CPRTCEL"/>
<dbReference type="PANTHER" id="PTHR10625">
    <property type="entry name" value="HISTONE DEACETYLASE HDAC1-RELATED"/>
    <property type="match status" value="1"/>
</dbReference>
<dbReference type="InterPro" id="IPR023696">
    <property type="entry name" value="Ureohydrolase_dom_sf"/>
</dbReference>
<dbReference type="InterPro" id="IPR023801">
    <property type="entry name" value="His_deacetylse_dom"/>
</dbReference>
<dbReference type="InterPro" id="IPR000286">
    <property type="entry name" value="HDACs"/>
</dbReference>
<feature type="chain" id="PRO_5044290944" description="Histone deacetylase domain-containing protein" evidence="1">
    <location>
        <begin position="29"/>
        <end position="352"/>
    </location>
</feature>
<dbReference type="SUPFAM" id="SSF52768">
    <property type="entry name" value="Arginase/deacetylase"/>
    <property type="match status" value="1"/>
</dbReference>
<keyword evidence="1" id="KW-0732">Signal</keyword>
<dbReference type="InterPro" id="IPR037138">
    <property type="entry name" value="His_deacetylse_dom_sf"/>
</dbReference>
<dbReference type="GO" id="GO:0004407">
    <property type="term" value="F:histone deacetylase activity"/>
    <property type="evidence" value="ECO:0007669"/>
    <property type="project" value="TreeGrafter"/>
</dbReference>
<organism evidence="3 4">
    <name type="scientific">Emiliania huxleyi (strain CCMP1516)</name>
    <dbReference type="NCBI Taxonomy" id="280463"/>
    <lineage>
        <taxon>Eukaryota</taxon>
        <taxon>Haptista</taxon>
        <taxon>Haptophyta</taxon>
        <taxon>Prymnesiophyceae</taxon>
        <taxon>Isochrysidales</taxon>
        <taxon>Noelaerhabdaceae</taxon>
        <taxon>Emiliania</taxon>
    </lineage>
</organism>
<dbReference type="GO" id="GO:0040029">
    <property type="term" value="P:epigenetic regulation of gene expression"/>
    <property type="evidence" value="ECO:0007669"/>
    <property type="project" value="TreeGrafter"/>
</dbReference>
<dbReference type="eggNOG" id="KOG1343">
    <property type="taxonomic scope" value="Eukaryota"/>
</dbReference>
<dbReference type="EnsemblProtists" id="EOD07055">
    <property type="protein sequence ID" value="EOD07055"/>
    <property type="gene ID" value="EMIHUDRAFT_448459"/>
</dbReference>
<dbReference type="HOGENOM" id="CLU_007727_8_1_1"/>
<sequence length="352" mass="38278">MKHNRLLVPLLVPVQALLPILGSIPVQALLPSLWRGVPSRPVSVYTSDVCVLHEPGRPSLAGYTHPEQPARLKRLLTALLRVHTRAHLNRLNDAFARARLFRKAKLDSDTIASPGSRAAVLRAAGLVVRAVDDLLGAEAAGNGSASRRAFVMVRPPGHHAERGSPQGFCFVNNVLVGDVETRRVAGMLITFRRPNLRRRVAILDFDVHHGNGDADIAEPDPTRLYVSSHEVPNFPGTGEERGATGRHRTILSAPLRSSSGSAEFRRAWRDELLPAVRAFQPEAIFVSAGFDAHAEDPLSSCRLSDADFAWITAEVAKIGRGALPIISVLEGGYNVERLDRSVRAHVKALIDA</sequence>
<name>A0A0D3I720_EMIH1</name>